<dbReference type="Proteomes" id="UP000265520">
    <property type="component" value="Unassembled WGS sequence"/>
</dbReference>
<dbReference type="AlphaFoldDB" id="A0A392T9Q1"/>
<feature type="non-terminal residue" evidence="1">
    <location>
        <position position="84"/>
    </location>
</feature>
<protein>
    <submittedName>
        <fullName evidence="1">Uncharacterized protein</fullName>
    </submittedName>
</protein>
<name>A0A392T9Q1_9FABA</name>
<keyword evidence="2" id="KW-1185">Reference proteome</keyword>
<organism evidence="1 2">
    <name type="scientific">Trifolium medium</name>
    <dbReference type="NCBI Taxonomy" id="97028"/>
    <lineage>
        <taxon>Eukaryota</taxon>
        <taxon>Viridiplantae</taxon>
        <taxon>Streptophyta</taxon>
        <taxon>Embryophyta</taxon>
        <taxon>Tracheophyta</taxon>
        <taxon>Spermatophyta</taxon>
        <taxon>Magnoliopsida</taxon>
        <taxon>eudicotyledons</taxon>
        <taxon>Gunneridae</taxon>
        <taxon>Pentapetalae</taxon>
        <taxon>rosids</taxon>
        <taxon>fabids</taxon>
        <taxon>Fabales</taxon>
        <taxon>Fabaceae</taxon>
        <taxon>Papilionoideae</taxon>
        <taxon>50 kb inversion clade</taxon>
        <taxon>NPAAA clade</taxon>
        <taxon>Hologalegina</taxon>
        <taxon>IRL clade</taxon>
        <taxon>Trifolieae</taxon>
        <taxon>Trifolium</taxon>
    </lineage>
</organism>
<evidence type="ECO:0000313" key="2">
    <source>
        <dbReference type="Proteomes" id="UP000265520"/>
    </source>
</evidence>
<sequence length="84" mass="9563">MKIRVRGRKRTHEVNAPQIKGLDLNLTLKRHFIFVGDVAGSLAAITSFYKLDTIVEERRIEKPTLKYLSRRPCTTVVPSTRGVV</sequence>
<dbReference type="EMBL" id="LXQA010535718">
    <property type="protein sequence ID" value="MCI57821.1"/>
    <property type="molecule type" value="Genomic_DNA"/>
</dbReference>
<evidence type="ECO:0000313" key="1">
    <source>
        <dbReference type="EMBL" id="MCI57821.1"/>
    </source>
</evidence>
<reference evidence="1 2" key="1">
    <citation type="journal article" date="2018" name="Front. Plant Sci.">
        <title>Red Clover (Trifolium pratense) and Zigzag Clover (T. medium) - A Picture of Genomic Similarities and Differences.</title>
        <authorList>
            <person name="Dluhosova J."/>
            <person name="Istvanek J."/>
            <person name="Nedelnik J."/>
            <person name="Repkova J."/>
        </authorList>
    </citation>
    <scope>NUCLEOTIDE SEQUENCE [LARGE SCALE GENOMIC DNA]</scope>
    <source>
        <strain evidence="2">cv. 10/8</strain>
        <tissue evidence="1">Leaf</tissue>
    </source>
</reference>
<accession>A0A392T9Q1</accession>
<proteinExistence type="predicted"/>
<comment type="caution">
    <text evidence="1">The sequence shown here is derived from an EMBL/GenBank/DDBJ whole genome shotgun (WGS) entry which is preliminary data.</text>
</comment>